<protein>
    <recommendedName>
        <fullName evidence="5">DUF2868 domain-containing protein</fullName>
    </recommendedName>
</protein>
<organism evidence="3 4">
    <name type="scientific">Mycoplasma tauri</name>
    <dbReference type="NCBI Taxonomy" id="547987"/>
    <lineage>
        <taxon>Bacteria</taxon>
        <taxon>Bacillati</taxon>
        <taxon>Mycoplasmatota</taxon>
        <taxon>Mollicutes</taxon>
        <taxon>Mycoplasmataceae</taxon>
        <taxon>Mycoplasma</taxon>
    </lineage>
</organism>
<name>A0A953T4L5_9MOLU</name>
<comment type="caution">
    <text evidence="3">The sequence shown here is derived from an EMBL/GenBank/DDBJ whole genome shotgun (WGS) entry which is preliminary data.</text>
</comment>
<feature type="transmembrane region" description="Helical" evidence="2">
    <location>
        <begin position="31"/>
        <end position="53"/>
    </location>
</feature>
<sequence length="632" mass="73903">MKFKNGELNKKLNISNIEVKRSNDIVSDVKLYFPIEILKFLVLSFITVFFILLQYNNPISKNIGSIDVLRIVYLYSFGLAFGDLMILILIGCYLTLSIKWASPWFKKHYFKWFKPYQKVDYWTVRRSIIIFIWLNLLSIAIIYHSILVFIRLDMSRTFISVNQIGDIYTKGWFYSFTNHGSITKNNFSNELPSAQLNVGIYADSLFNLPYLLTFSPYLSWVIALSIMAFAWAKLIMINIKNYIKNMIPWKVTLPIIEKNVYKTSTPFYFTEQVAVLFDFYRKSANVLQIDIYKVKFSYLLKQINNNLTMLSSHNVLTKFFRVIERKRRWRSGGEGSDSFLNALLNNHKKFSSDADLLIAPVDPHTLLNDNKSKISFYKSNELTREINIKDFDTKIITAPYSKDEWDAKKFDNIGVTNEQIILSNSIFEKDIKENARPYESEKVANILDVYENNLQTNNEELTSQTNLSAYQELDNLNTYNNDSNKLEISNIEKDELSTEINFSVDTGDIKIISEKPESNLLTINDDANEKLIKNNFDDHLSFALYTEEIPLEYHHQDDEDNQAKSNDININEKKEDKNFIENQKQTNFVFLYDTSVTEIKDEKANLKSNDYLNNNQNDDQFEWNSPILNDNK</sequence>
<evidence type="ECO:0000313" key="4">
    <source>
        <dbReference type="Proteomes" id="UP000772186"/>
    </source>
</evidence>
<evidence type="ECO:0000256" key="2">
    <source>
        <dbReference type="SAM" id="Phobius"/>
    </source>
</evidence>
<keyword evidence="2" id="KW-0472">Membrane</keyword>
<dbReference type="EMBL" id="JAIQBY010000001">
    <property type="protein sequence ID" value="MBZ4195120.1"/>
    <property type="molecule type" value="Genomic_DNA"/>
</dbReference>
<reference evidence="3 4" key="1">
    <citation type="submission" date="2021-09" db="EMBL/GenBank/DDBJ databases">
        <title>WGS of Mycoplasma sp. Zaradi2 strains.</title>
        <authorList>
            <person name="Spergser J."/>
        </authorList>
    </citation>
    <scope>NUCLEOTIDE SEQUENCE [LARGE SCALE GENOMIC DNA]</scope>
    <source>
        <strain evidence="3 4">1331</strain>
    </source>
</reference>
<proteinExistence type="predicted"/>
<keyword evidence="4" id="KW-1185">Reference proteome</keyword>
<feature type="region of interest" description="Disordered" evidence="1">
    <location>
        <begin position="610"/>
        <end position="632"/>
    </location>
</feature>
<dbReference type="Proteomes" id="UP000772186">
    <property type="component" value="Unassembled WGS sequence"/>
</dbReference>
<keyword evidence="2" id="KW-0812">Transmembrane</keyword>
<evidence type="ECO:0008006" key="5">
    <source>
        <dbReference type="Google" id="ProtNLM"/>
    </source>
</evidence>
<feature type="transmembrane region" description="Helical" evidence="2">
    <location>
        <begin position="128"/>
        <end position="150"/>
    </location>
</feature>
<keyword evidence="2" id="KW-1133">Transmembrane helix</keyword>
<dbReference type="RefSeq" id="WP_223644243.1">
    <property type="nucleotide sequence ID" value="NZ_JAIQBY010000001.1"/>
</dbReference>
<feature type="compositionally biased region" description="Polar residues" evidence="1">
    <location>
        <begin position="622"/>
        <end position="632"/>
    </location>
</feature>
<evidence type="ECO:0000313" key="3">
    <source>
        <dbReference type="EMBL" id="MBZ4195120.1"/>
    </source>
</evidence>
<gene>
    <name evidence="3" type="ORF">LAD73_00050</name>
</gene>
<dbReference type="AlphaFoldDB" id="A0A953T4L5"/>
<feature type="transmembrane region" description="Helical" evidence="2">
    <location>
        <begin position="73"/>
        <end position="96"/>
    </location>
</feature>
<accession>A0A953T4L5</accession>
<evidence type="ECO:0000256" key="1">
    <source>
        <dbReference type="SAM" id="MobiDB-lite"/>
    </source>
</evidence>
<feature type="transmembrane region" description="Helical" evidence="2">
    <location>
        <begin position="217"/>
        <end position="236"/>
    </location>
</feature>